<dbReference type="SUPFAM" id="SSF88946">
    <property type="entry name" value="Sigma2 domain of RNA polymerase sigma factors"/>
    <property type="match status" value="1"/>
</dbReference>
<evidence type="ECO:0000259" key="6">
    <source>
        <dbReference type="Pfam" id="PF08281"/>
    </source>
</evidence>
<dbReference type="GO" id="GO:0016987">
    <property type="term" value="F:sigma factor activity"/>
    <property type="evidence" value="ECO:0007669"/>
    <property type="project" value="UniProtKB-KW"/>
</dbReference>
<evidence type="ECO:0000256" key="3">
    <source>
        <dbReference type="ARBA" id="ARBA00023082"/>
    </source>
</evidence>
<dbReference type="Pfam" id="PF08281">
    <property type="entry name" value="Sigma70_r4_2"/>
    <property type="match status" value="1"/>
</dbReference>
<keyword evidence="4" id="KW-0804">Transcription</keyword>
<accession>A0A6M1PRF7</accession>
<feature type="domain" description="RNA polymerase sigma factor 70 region 4 type 2" evidence="6">
    <location>
        <begin position="114"/>
        <end position="163"/>
    </location>
</feature>
<dbReference type="PANTHER" id="PTHR43133:SF51">
    <property type="entry name" value="RNA POLYMERASE SIGMA FACTOR"/>
    <property type="match status" value="1"/>
</dbReference>
<evidence type="ECO:0000256" key="4">
    <source>
        <dbReference type="ARBA" id="ARBA00023163"/>
    </source>
</evidence>
<comment type="caution">
    <text evidence="7">The sequence shown here is derived from an EMBL/GenBank/DDBJ whole genome shotgun (WGS) entry which is preliminary data.</text>
</comment>
<evidence type="ECO:0000256" key="1">
    <source>
        <dbReference type="ARBA" id="ARBA00010641"/>
    </source>
</evidence>
<dbReference type="PANTHER" id="PTHR43133">
    <property type="entry name" value="RNA POLYMERASE ECF-TYPE SIGMA FACTO"/>
    <property type="match status" value="1"/>
</dbReference>
<dbReference type="Pfam" id="PF04542">
    <property type="entry name" value="Sigma70_r2"/>
    <property type="match status" value="1"/>
</dbReference>
<dbReference type="CDD" id="cd06171">
    <property type="entry name" value="Sigma70_r4"/>
    <property type="match status" value="1"/>
</dbReference>
<dbReference type="Gene3D" id="1.10.1740.10">
    <property type="match status" value="1"/>
</dbReference>
<dbReference type="InterPro" id="IPR039425">
    <property type="entry name" value="RNA_pol_sigma-70-like"/>
</dbReference>
<reference evidence="7 8" key="1">
    <citation type="submission" date="2020-02" db="EMBL/GenBank/DDBJ databases">
        <authorList>
            <person name="Gao J."/>
            <person name="Sun J."/>
        </authorList>
    </citation>
    <scope>NUCLEOTIDE SEQUENCE [LARGE SCALE GENOMIC DNA]</scope>
    <source>
        <strain evidence="7 8">7124</strain>
    </source>
</reference>
<dbReference type="AlphaFoldDB" id="A0A6M1PRF7"/>
<keyword evidence="8" id="KW-1185">Reference proteome</keyword>
<dbReference type="SUPFAM" id="SSF88659">
    <property type="entry name" value="Sigma3 and sigma4 domains of RNA polymerase sigma factors"/>
    <property type="match status" value="1"/>
</dbReference>
<dbReference type="EMBL" id="JAAKGU010000009">
    <property type="protein sequence ID" value="NGM84333.1"/>
    <property type="molecule type" value="Genomic_DNA"/>
</dbReference>
<organism evidence="7 8">
    <name type="scientific">Paenibacillus apii</name>
    <dbReference type="NCBI Taxonomy" id="1850370"/>
    <lineage>
        <taxon>Bacteria</taxon>
        <taxon>Bacillati</taxon>
        <taxon>Bacillota</taxon>
        <taxon>Bacilli</taxon>
        <taxon>Bacillales</taxon>
        <taxon>Paenibacillaceae</taxon>
        <taxon>Paenibacillus</taxon>
    </lineage>
</organism>
<dbReference type="InterPro" id="IPR014300">
    <property type="entry name" value="RNA_pol_sigma-V"/>
</dbReference>
<dbReference type="InterPro" id="IPR036388">
    <property type="entry name" value="WH-like_DNA-bd_sf"/>
</dbReference>
<dbReference type="InterPro" id="IPR013249">
    <property type="entry name" value="RNA_pol_sigma70_r4_t2"/>
</dbReference>
<dbReference type="RefSeq" id="WP_165101001.1">
    <property type="nucleotide sequence ID" value="NZ_JAAKGU010000009.1"/>
</dbReference>
<proteinExistence type="inferred from homology"/>
<dbReference type="Gene3D" id="1.10.10.10">
    <property type="entry name" value="Winged helix-like DNA-binding domain superfamily/Winged helix DNA-binding domain"/>
    <property type="match status" value="1"/>
</dbReference>
<dbReference type="InterPro" id="IPR014284">
    <property type="entry name" value="RNA_pol_sigma-70_dom"/>
</dbReference>
<dbReference type="InterPro" id="IPR013324">
    <property type="entry name" value="RNA_pol_sigma_r3/r4-like"/>
</dbReference>
<evidence type="ECO:0000259" key="5">
    <source>
        <dbReference type="Pfam" id="PF04542"/>
    </source>
</evidence>
<evidence type="ECO:0000256" key="2">
    <source>
        <dbReference type="ARBA" id="ARBA00023015"/>
    </source>
</evidence>
<dbReference type="InterPro" id="IPR007627">
    <property type="entry name" value="RNA_pol_sigma70_r2"/>
</dbReference>
<evidence type="ECO:0000313" key="7">
    <source>
        <dbReference type="EMBL" id="NGM84333.1"/>
    </source>
</evidence>
<dbReference type="NCBIfam" id="TIGR02937">
    <property type="entry name" value="sigma70-ECF"/>
    <property type="match status" value="1"/>
</dbReference>
<keyword evidence="2" id="KW-0805">Transcription regulation</keyword>
<dbReference type="GO" id="GO:0006352">
    <property type="term" value="P:DNA-templated transcription initiation"/>
    <property type="evidence" value="ECO:0007669"/>
    <property type="project" value="InterPro"/>
</dbReference>
<comment type="similarity">
    <text evidence="1">Belongs to the sigma-70 factor family. ECF subfamily.</text>
</comment>
<dbReference type="GO" id="GO:0003677">
    <property type="term" value="F:DNA binding"/>
    <property type="evidence" value="ECO:0007669"/>
    <property type="project" value="InterPro"/>
</dbReference>
<keyword evidence="3" id="KW-0731">Sigma factor</keyword>
<gene>
    <name evidence="7" type="ORF">G5B47_18145</name>
</gene>
<evidence type="ECO:0000313" key="8">
    <source>
        <dbReference type="Proteomes" id="UP000480151"/>
    </source>
</evidence>
<feature type="domain" description="RNA polymerase sigma-70 region 2" evidence="5">
    <location>
        <begin position="22"/>
        <end position="89"/>
    </location>
</feature>
<dbReference type="NCBIfam" id="TIGR02954">
    <property type="entry name" value="Sig70_famx3"/>
    <property type="match status" value="1"/>
</dbReference>
<protein>
    <submittedName>
        <fullName evidence="7">Sigma-70 family RNA polymerase sigma factor</fullName>
    </submittedName>
</protein>
<name>A0A6M1PRF7_9BACL</name>
<sequence length="182" mass="20983">MSTTADLVPRAMRGDPDAFQTLIHAEKEKLYRMAYVYMRNETDALEVFQETVYKAFKSISSLQDSRYFSTWLTRILINTAISSLKKNRKITAMSPEALEHIGDSYQLQLEDQLDLLEAVETLEEKYKTVLLLRYYKDYSVKQISEIMDCPEGTVKTNIHRGLSILRKKLKGAAGDDPRNSFL</sequence>
<dbReference type="InterPro" id="IPR013325">
    <property type="entry name" value="RNA_pol_sigma_r2"/>
</dbReference>
<dbReference type="Proteomes" id="UP000480151">
    <property type="component" value="Unassembled WGS sequence"/>
</dbReference>